<dbReference type="GO" id="GO:0034044">
    <property type="term" value="C:exomer complex"/>
    <property type="evidence" value="ECO:0007669"/>
    <property type="project" value="TreeGrafter"/>
</dbReference>
<protein>
    <submittedName>
        <fullName evidence="4">Chitin synthase, class 5</fullName>
    </submittedName>
</protein>
<dbReference type="InterPro" id="IPR001357">
    <property type="entry name" value="BRCT_dom"/>
</dbReference>
<dbReference type="SMART" id="SM00060">
    <property type="entry name" value="FN3"/>
    <property type="match status" value="1"/>
</dbReference>
<dbReference type="Pfam" id="PF16893">
    <property type="entry name" value="fn3_2"/>
    <property type="match status" value="1"/>
</dbReference>
<evidence type="ECO:0000256" key="1">
    <source>
        <dbReference type="SAM" id="MobiDB-lite"/>
    </source>
</evidence>
<feature type="domain" description="Fibronectin type-III" evidence="3">
    <location>
        <begin position="84"/>
        <end position="175"/>
    </location>
</feature>
<evidence type="ECO:0000313" key="4">
    <source>
        <dbReference type="EMBL" id="WFC96957.1"/>
    </source>
</evidence>
<dbReference type="EMBL" id="CP119955">
    <property type="protein sequence ID" value="WFC96957.1"/>
    <property type="molecule type" value="Genomic_DNA"/>
</dbReference>
<dbReference type="PROSITE" id="PS50172">
    <property type="entry name" value="BRCT"/>
    <property type="match status" value="1"/>
</dbReference>
<evidence type="ECO:0000259" key="3">
    <source>
        <dbReference type="PROSITE" id="PS50853"/>
    </source>
</evidence>
<dbReference type="GO" id="GO:0006893">
    <property type="term" value="P:Golgi to plasma membrane transport"/>
    <property type="evidence" value="ECO:0007669"/>
    <property type="project" value="TreeGrafter"/>
</dbReference>
<feature type="compositionally biased region" description="Low complexity" evidence="1">
    <location>
        <begin position="319"/>
        <end position="334"/>
    </location>
</feature>
<dbReference type="Gene3D" id="6.20.120.50">
    <property type="match status" value="1"/>
</dbReference>
<dbReference type="Gene3D" id="3.40.50.10190">
    <property type="entry name" value="BRCT domain"/>
    <property type="match status" value="1"/>
</dbReference>
<name>A0AAF0DWU0_9BASI</name>
<feature type="domain" description="BRCT" evidence="2">
    <location>
        <begin position="191"/>
        <end position="267"/>
    </location>
</feature>
<evidence type="ECO:0000259" key="2">
    <source>
        <dbReference type="PROSITE" id="PS50172"/>
    </source>
</evidence>
<keyword evidence="5" id="KW-1185">Reference proteome</keyword>
<dbReference type="GO" id="GO:0046983">
    <property type="term" value="F:protein dimerization activity"/>
    <property type="evidence" value="ECO:0007669"/>
    <property type="project" value="InterPro"/>
</dbReference>
<dbReference type="InterPro" id="IPR013783">
    <property type="entry name" value="Ig-like_fold"/>
</dbReference>
<dbReference type="Pfam" id="PF00533">
    <property type="entry name" value="BRCT"/>
    <property type="match status" value="1"/>
</dbReference>
<proteinExistence type="predicted"/>
<dbReference type="InterPro" id="IPR036116">
    <property type="entry name" value="FN3_sf"/>
</dbReference>
<feature type="region of interest" description="Disordered" evidence="1">
    <location>
        <begin position="281"/>
        <end position="347"/>
    </location>
</feature>
<dbReference type="SMART" id="SM00292">
    <property type="entry name" value="BRCT"/>
    <property type="match status" value="1"/>
</dbReference>
<dbReference type="Gene3D" id="2.60.40.10">
    <property type="entry name" value="Immunoglobulins"/>
    <property type="match status" value="1"/>
</dbReference>
<dbReference type="GO" id="GO:0000747">
    <property type="term" value="P:conjugation with cellular fusion"/>
    <property type="evidence" value="ECO:0007669"/>
    <property type="project" value="TreeGrafter"/>
</dbReference>
<gene>
    <name evidence="4" type="primary">CHS5</name>
    <name evidence="4" type="ORF">MBRA1_003623</name>
</gene>
<feature type="compositionally biased region" description="Acidic residues" evidence="1">
    <location>
        <begin position="336"/>
        <end position="347"/>
    </location>
</feature>
<dbReference type="Proteomes" id="UP001216638">
    <property type="component" value="Chromosome 5"/>
</dbReference>
<dbReference type="GO" id="GO:0005802">
    <property type="term" value="C:trans-Golgi network"/>
    <property type="evidence" value="ECO:0007669"/>
    <property type="project" value="TreeGrafter"/>
</dbReference>
<reference evidence="4" key="1">
    <citation type="submission" date="2023-03" db="EMBL/GenBank/DDBJ databases">
        <title>Mating type loci evolution in Malassezia.</title>
        <authorList>
            <person name="Coelho M.A."/>
        </authorList>
    </citation>
    <scope>NUCLEOTIDE SEQUENCE</scope>
    <source>
        <strain evidence="4">CBS 14135</strain>
    </source>
</reference>
<dbReference type="CDD" id="cd13945">
    <property type="entry name" value="Chs5_N"/>
    <property type="match status" value="1"/>
</dbReference>
<dbReference type="PANTHER" id="PTHR47351">
    <property type="entry name" value="CHITIN BIOSYNTHESIS PROTEIN CHS5"/>
    <property type="match status" value="1"/>
</dbReference>
<dbReference type="SUPFAM" id="SSF49265">
    <property type="entry name" value="Fibronectin type III"/>
    <property type="match status" value="1"/>
</dbReference>
<dbReference type="InterPro" id="IPR031673">
    <property type="entry name" value="Chs5_N"/>
</dbReference>
<feature type="compositionally biased region" description="Low complexity" evidence="1">
    <location>
        <begin position="290"/>
        <end position="308"/>
    </location>
</feature>
<dbReference type="SUPFAM" id="SSF52113">
    <property type="entry name" value="BRCT domain"/>
    <property type="match status" value="1"/>
</dbReference>
<dbReference type="InterPro" id="IPR052827">
    <property type="entry name" value="CHS_Export/Cell_Fusion_Reg"/>
</dbReference>
<evidence type="ECO:0000313" key="5">
    <source>
        <dbReference type="Proteomes" id="UP001216638"/>
    </source>
</evidence>
<sequence>MVHEGTPVNYTFTVGKLDAGIAILIGERASLIEFPALLLPHGVQVGSVVDIRVTRNDAEEQQQREAFVALQDDILQMYGINSPAPPALRLRNVTQTTLTLEWDPLQLANADLHSLDIVRNGQRIAKVPRPLHTTSTKLSGLAMDTDYTIQLVLYTSAGTFASDELRTRTHTIQDTSGIHVCFGAIDDARLRAAAEDVLAGLGGQWSEQIQVDTTHLVTTHAPRGQADTPDARVYAKAQQLSIPIVQPHWLFACADEHRMVNISSYYVDVMAPNAVQVKERLAKQAPRPAPAEAPKAPEAPEAPVSAAASTGATVEATIASSEAPGEPAAPAASADDTLESEMENIAL</sequence>
<organism evidence="4 5">
    <name type="scientific">Malassezia brasiliensis</name>
    <dbReference type="NCBI Taxonomy" id="1821822"/>
    <lineage>
        <taxon>Eukaryota</taxon>
        <taxon>Fungi</taxon>
        <taxon>Dikarya</taxon>
        <taxon>Basidiomycota</taxon>
        <taxon>Ustilaginomycotina</taxon>
        <taxon>Malasseziomycetes</taxon>
        <taxon>Malasseziales</taxon>
        <taxon>Malasseziaceae</taxon>
        <taxon>Malassezia</taxon>
    </lineage>
</organism>
<dbReference type="InterPro" id="IPR031669">
    <property type="entry name" value="Fn3_2"/>
</dbReference>
<dbReference type="CDD" id="cd00063">
    <property type="entry name" value="FN3"/>
    <property type="match status" value="1"/>
</dbReference>
<dbReference type="PANTHER" id="PTHR47351:SF1">
    <property type="entry name" value="CHITIN BIOSYNTHESIS PROTEIN CHS5"/>
    <property type="match status" value="1"/>
</dbReference>
<dbReference type="AlphaFoldDB" id="A0AAF0DWU0"/>
<dbReference type="Pfam" id="PF16892">
    <property type="entry name" value="CHS5_N"/>
    <property type="match status" value="1"/>
</dbReference>
<accession>A0AAF0DWU0</accession>
<dbReference type="PROSITE" id="PS50853">
    <property type="entry name" value="FN3"/>
    <property type="match status" value="1"/>
</dbReference>
<dbReference type="InterPro" id="IPR036420">
    <property type="entry name" value="BRCT_dom_sf"/>
</dbReference>
<dbReference type="InterPro" id="IPR003961">
    <property type="entry name" value="FN3_dom"/>
</dbReference>